<proteinExistence type="predicted"/>
<organism evidence="2 3">
    <name type="scientific">Tigriopus californicus</name>
    <name type="common">Marine copepod</name>
    <dbReference type="NCBI Taxonomy" id="6832"/>
    <lineage>
        <taxon>Eukaryota</taxon>
        <taxon>Metazoa</taxon>
        <taxon>Ecdysozoa</taxon>
        <taxon>Arthropoda</taxon>
        <taxon>Crustacea</taxon>
        <taxon>Multicrustacea</taxon>
        <taxon>Hexanauplia</taxon>
        <taxon>Copepoda</taxon>
        <taxon>Harpacticoida</taxon>
        <taxon>Harpacticidae</taxon>
        <taxon>Tigriopus</taxon>
    </lineage>
</organism>
<dbReference type="InterPro" id="IPR015915">
    <property type="entry name" value="Kelch-typ_b-propeller"/>
</dbReference>
<dbReference type="PANTHER" id="PTHR46432:SF1">
    <property type="entry name" value="F-BOX ONLY PROTEIN 42"/>
    <property type="match status" value="1"/>
</dbReference>
<reference evidence="2 3" key="1">
    <citation type="journal article" date="2018" name="Nat. Ecol. Evol.">
        <title>Genomic signatures of mitonuclear coevolution across populations of Tigriopus californicus.</title>
        <authorList>
            <person name="Barreto F.S."/>
            <person name="Watson E.T."/>
            <person name="Lima T.G."/>
            <person name="Willett C.S."/>
            <person name="Edmands S."/>
            <person name="Li W."/>
            <person name="Burton R.S."/>
        </authorList>
    </citation>
    <scope>NUCLEOTIDE SEQUENCE [LARGE SCALE GENOMIC DNA]</scope>
    <source>
        <strain evidence="2 3">San Diego</strain>
    </source>
</reference>
<evidence type="ECO:0000313" key="2">
    <source>
        <dbReference type="EMBL" id="TRY76610.1"/>
    </source>
</evidence>
<dbReference type="AlphaFoldDB" id="A0A553PG01"/>
<dbReference type="Pfam" id="PF12937">
    <property type="entry name" value="F-box-like"/>
    <property type="match status" value="1"/>
</dbReference>
<dbReference type="STRING" id="6832.A0A553PG01"/>
<dbReference type="InterPro" id="IPR052821">
    <property type="entry name" value="F-box_only_SRC"/>
</dbReference>
<dbReference type="EMBL" id="VCGU01000004">
    <property type="protein sequence ID" value="TRY76610.1"/>
    <property type="molecule type" value="Genomic_DNA"/>
</dbReference>
<evidence type="ECO:0000313" key="3">
    <source>
        <dbReference type="Proteomes" id="UP000318571"/>
    </source>
</evidence>
<dbReference type="InterPro" id="IPR036047">
    <property type="entry name" value="F-box-like_dom_sf"/>
</dbReference>
<name>A0A553PG01_TIGCA</name>
<dbReference type="OMA" id="CEISKRY"/>
<sequence length="266" mass="30255">MAGPTLNLLDLPNEVLDYILSLLHPSSSLFECGQTCGRLALAVERVLAHMAVELPKSVKDQSLIWRSERTLETRSTHIPQGCEISKRYSHSACYDDNSYSMYVFGGCTSTSTTFNDLWKLDLKTRTWQRPLSTGTYPSPKACSTMVLSQGQLYLFGGWTHPSLYPLHQSWRLFNELHCYDIEQNRWSHLTPVGVAKPPSMAGHSATVHEDIIVVFGGLQKQRNHIGQFCSSNDVWCFNITSKFWDQKHGFMALGIRLEDKFFWDSL</sequence>
<dbReference type="Pfam" id="PF13415">
    <property type="entry name" value="Beta-prop_FBX42"/>
    <property type="match status" value="1"/>
</dbReference>
<protein>
    <recommendedName>
        <fullName evidence="1">F-box domain-containing protein</fullName>
    </recommendedName>
</protein>
<dbReference type="Proteomes" id="UP000318571">
    <property type="component" value="Chromosome 5"/>
</dbReference>
<gene>
    <name evidence="2" type="ORF">TCAL_13457</name>
</gene>
<dbReference type="SUPFAM" id="SSF81383">
    <property type="entry name" value="F-box domain"/>
    <property type="match status" value="1"/>
</dbReference>
<dbReference type="SUPFAM" id="SSF117281">
    <property type="entry name" value="Kelch motif"/>
    <property type="match status" value="1"/>
</dbReference>
<dbReference type="Gene3D" id="2.120.10.80">
    <property type="entry name" value="Kelch-type beta propeller"/>
    <property type="match status" value="1"/>
</dbReference>
<comment type="caution">
    <text evidence="2">The sequence shown here is derived from an EMBL/GenBank/DDBJ whole genome shotgun (WGS) entry which is preliminary data.</text>
</comment>
<evidence type="ECO:0000259" key="1">
    <source>
        <dbReference type="PROSITE" id="PS50181"/>
    </source>
</evidence>
<keyword evidence="3" id="KW-1185">Reference proteome</keyword>
<accession>A0A553PG01</accession>
<dbReference type="GO" id="GO:1990756">
    <property type="term" value="F:ubiquitin-like ligase-substrate adaptor activity"/>
    <property type="evidence" value="ECO:0007669"/>
    <property type="project" value="TreeGrafter"/>
</dbReference>
<dbReference type="PANTHER" id="PTHR46432">
    <property type="entry name" value="F-BOX ONLY PROTEIN 42"/>
    <property type="match status" value="1"/>
</dbReference>
<dbReference type="GO" id="GO:0019005">
    <property type="term" value="C:SCF ubiquitin ligase complex"/>
    <property type="evidence" value="ECO:0007669"/>
    <property type="project" value="TreeGrafter"/>
</dbReference>
<feature type="domain" description="F-box" evidence="1">
    <location>
        <begin position="5"/>
        <end position="54"/>
    </location>
</feature>
<dbReference type="InterPro" id="IPR001810">
    <property type="entry name" value="F-box_dom"/>
</dbReference>
<dbReference type="PROSITE" id="PS50181">
    <property type="entry name" value="FBOX"/>
    <property type="match status" value="1"/>
</dbReference>